<evidence type="ECO:0000313" key="3">
    <source>
        <dbReference type="Proteomes" id="UP000516384"/>
    </source>
</evidence>
<dbReference type="Proteomes" id="UP000516384">
    <property type="component" value="Plasmid pPlas1"/>
</dbReference>
<dbReference type="PANTHER" id="PTHR30050">
    <property type="entry name" value="CHROMOSOMAL REPLICATION INITIATOR PROTEIN DNAA"/>
    <property type="match status" value="1"/>
</dbReference>
<reference evidence="2 3" key="1">
    <citation type="submission" date="2020-09" db="EMBL/GenBank/DDBJ databases">
        <title>Characterization of Paenibacillus peoriae strain ZF390 with broad-spectrum antimicrobial activity as a potential biocontrol agent.</title>
        <authorList>
            <person name="Li L."/>
            <person name="Zhao Y."/>
            <person name="Li B."/>
            <person name="Xie X."/>
        </authorList>
    </citation>
    <scope>NUCLEOTIDE SEQUENCE [LARGE SCALE GENOMIC DNA]</scope>
    <source>
        <strain evidence="2 3">ZF390</strain>
        <plasmid evidence="2 3">pPlas1</plasmid>
    </source>
</reference>
<dbReference type="AlphaFoldDB" id="A0A7H0YHD8"/>
<proteinExistence type="predicted"/>
<protein>
    <submittedName>
        <fullName evidence="2">ATP-binding protein</fullName>
    </submittedName>
</protein>
<dbReference type="GO" id="GO:0006260">
    <property type="term" value="P:DNA replication"/>
    <property type="evidence" value="ECO:0007669"/>
    <property type="project" value="TreeGrafter"/>
</dbReference>
<dbReference type="EMBL" id="CP061173">
    <property type="protein sequence ID" value="QNR70496.1"/>
    <property type="molecule type" value="Genomic_DNA"/>
</dbReference>
<dbReference type="SUPFAM" id="SSF52540">
    <property type="entry name" value="P-loop containing nucleoside triphosphate hydrolases"/>
    <property type="match status" value="1"/>
</dbReference>
<keyword evidence="2" id="KW-0067">ATP-binding</keyword>
<accession>A0A7H0YHD8</accession>
<name>A0A7H0YHD8_9BACL</name>
<dbReference type="InterPro" id="IPR002611">
    <property type="entry name" value="IstB_ATP-bd"/>
</dbReference>
<evidence type="ECO:0000259" key="1">
    <source>
        <dbReference type="Pfam" id="PF01695"/>
    </source>
</evidence>
<dbReference type="RefSeq" id="WP_190299803.1">
    <property type="nucleotide sequence ID" value="NZ_CP061173.1"/>
</dbReference>
<dbReference type="InterPro" id="IPR027417">
    <property type="entry name" value="P-loop_NTPase"/>
</dbReference>
<dbReference type="Pfam" id="PF01695">
    <property type="entry name" value="IstB_IS21"/>
    <property type="match status" value="1"/>
</dbReference>
<evidence type="ECO:0000313" key="2">
    <source>
        <dbReference type="EMBL" id="QNR70496.1"/>
    </source>
</evidence>
<dbReference type="GO" id="GO:0005524">
    <property type="term" value="F:ATP binding"/>
    <property type="evidence" value="ECO:0007669"/>
    <property type="project" value="UniProtKB-KW"/>
</dbReference>
<dbReference type="Gene3D" id="3.40.50.300">
    <property type="entry name" value="P-loop containing nucleotide triphosphate hydrolases"/>
    <property type="match status" value="1"/>
</dbReference>
<gene>
    <name evidence="2" type="ORF">IAQ67_28720</name>
</gene>
<sequence length="251" mass="28871">MSNDPYVTCQSCVVKDWCGRRNGSVSLPPDYPLNSECNGFIMLEQALKLARVPREYRNANKANYELPSDPTKDEKSAKLKRFLDNPVGMVKSGVNLALLHPNKGTGKTYTACSILNEFIYKGCMDPELFDFENPMALYIKFGTWANRNRDRYRDDAMYDETIRDMEQMREVPLLVLDDIGSGRITPVIRDLIYDVIDYRKEETKSTIYTSNFVDSVLKQDDYLGEIIVSRMMYKSAVIDMGGRDRRADIKF</sequence>
<feature type="domain" description="IstB-like ATP-binding" evidence="1">
    <location>
        <begin position="162"/>
        <end position="246"/>
    </location>
</feature>
<keyword evidence="2" id="KW-0614">Plasmid</keyword>
<organism evidence="2 3">
    <name type="scientific">Paenibacillus peoriae</name>
    <dbReference type="NCBI Taxonomy" id="59893"/>
    <lineage>
        <taxon>Bacteria</taxon>
        <taxon>Bacillati</taxon>
        <taxon>Bacillota</taxon>
        <taxon>Bacilli</taxon>
        <taxon>Bacillales</taxon>
        <taxon>Paenibacillaceae</taxon>
        <taxon>Paenibacillus</taxon>
    </lineage>
</organism>
<geneLocation type="plasmid" evidence="2 3">
    <name>pPlas1</name>
</geneLocation>
<keyword evidence="2" id="KW-0547">Nucleotide-binding</keyword>
<dbReference type="PANTHER" id="PTHR30050:SF4">
    <property type="entry name" value="ATP-BINDING PROTEIN RV3427C IN INSERTION SEQUENCE-RELATED"/>
    <property type="match status" value="1"/>
</dbReference>